<gene>
    <name evidence="1" type="ORF">KL86SPO_70593</name>
</gene>
<sequence length="72" mass="8743">MTELWEIRKAFIKATYEVSIEHSKKSIANLEEEQKWELTEYAKEKLQELQDEYEWLLSNDEALEKYLTQQAM</sequence>
<dbReference type="EMBL" id="FMJE01000007">
    <property type="protein sequence ID" value="SCM83735.1"/>
    <property type="molecule type" value="Genomic_DNA"/>
</dbReference>
<name>A0A212M1U3_9FIRM</name>
<evidence type="ECO:0000313" key="1">
    <source>
        <dbReference type="EMBL" id="SCM83735.1"/>
    </source>
</evidence>
<accession>A0A212M1U3</accession>
<dbReference type="RefSeq" id="WP_288186086.1">
    <property type="nucleotide sequence ID" value="NZ_LT608335.1"/>
</dbReference>
<organism evidence="1">
    <name type="scientific">uncultured Sporomusa sp</name>
    <dbReference type="NCBI Taxonomy" id="307249"/>
    <lineage>
        <taxon>Bacteria</taxon>
        <taxon>Bacillati</taxon>
        <taxon>Bacillota</taxon>
        <taxon>Negativicutes</taxon>
        <taxon>Selenomonadales</taxon>
        <taxon>Sporomusaceae</taxon>
        <taxon>Sporomusa</taxon>
        <taxon>environmental samples</taxon>
    </lineage>
</organism>
<proteinExistence type="predicted"/>
<reference evidence="1" key="1">
    <citation type="submission" date="2016-08" db="EMBL/GenBank/DDBJ databases">
        <authorList>
            <person name="Seilhamer J.J."/>
        </authorList>
    </citation>
    <scope>NUCLEOTIDE SEQUENCE</scope>
    <source>
        <strain evidence="1">86</strain>
    </source>
</reference>
<dbReference type="AlphaFoldDB" id="A0A212M1U3"/>
<protein>
    <submittedName>
        <fullName evidence="1">Uncharacterized protein</fullName>
    </submittedName>
</protein>